<organism evidence="7 8">
    <name type="scientific">Pelagerythrobacter marinus</name>
    <dbReference type="NCBI Taxonomy" id="538382"/>
    <lineage>
        <taxon>Bacteria</taxon>
        <taxon>Pseudomonadati</taxon>
        <taxon>Pseudomonadota</taxon>
        <taxon>Alphaproteobacteria</taxon>
        <taxon>Sphingomonadales</taxon>
        <taxon>Erythrobacteraceae</taxon>
        <taxon>Pelagerythrobacter</taxon>
    </lineage>
</organism>
<dbReference type="SUPFAM" id="SSF102712">
    <property type="entry name" value="JAB1/MPN domain"/>
    <property type="match status" value="1"/>
</dbReference>
<evidence type="ECO:0000259" key="6">
    <source>
        <dbReference type="Pfam" id="PF14464"/>
    </source>
</evidence>
<keyword evidence="2" id="KW-0479">Metal-binding</keyword>
<name>A0ABW9UXX0_9SPHN</name>
<sequence>MIEQIQSSCRKCAPSEAGGLLLGYRKGIDFEVIAATLPNQWDRASSARFVRSVRGHRIRALREWKKSQGSVDWIGEWHSHPHGALRPSYIDLTNWKKLRTQTGKEMVFAIVGFNDLGLWLQSRPLGRAVHLDLKLGDDAGSLFEVKK</sequence>
<protein>
    <recommendedName>
        <fullName evidence="6">JAB domain-containing protein</fullName>
    </recommendedName>
</protein>
<evidence type="ECO:0000256" key="3">
    <source>
        <dbReference type="ARBA" id="ARBA00022801"/>
    </source>
</evidence>
<proteinExistence type="predicted"/>
<keyword evidence="5" id="KW-0482">Metalloprotease</keyword>
<feature type="domain" description="JAB" evidence="6">
    <location>
        <begin position="2"/>
        <end position="111"/>
    </location>
</feature>
<evidence type="ECO:0000256" key="5">
    <source>
        <dbReference type="ARBA" id="ARBA00023049"/>
    </source>
</evidence>
<dbReference type="EMBL" id="WTYO01000003">
    <property type="protein sequence ID" value="MXO69023.1"/>
    <property type="molecule type" value="Genomic_DNA"/>
</dbReference>
<dbReference type="Proteomes" id="UP000444401">
    <property type="component" value="Unassembled WGS sequence"/>
</dbReference>
<dbReference type="InterPro" id="IPR028090">
    <property type="entry name" value="JAB_dom_prok"/>
</dbReference>
<gene>
    <name evidence="7" type="ORF">GRI72_09320</name>
</gene>
<evidence type="ECO:0000256" key="2">
    <source>
        <dbReference type="ARBA" id="ARBA00022723"/>
    </source>
</evidence>
<dbReference type="RefSeq" id="WP_160733614.1">
    <property type="nucleotide sequence ID" value="NZ_WTYO01000003.1"/>
</dbReference>
<keyword evidence="4" id="KW-0862">Zinc</keyword>
<reference evidence="7 8" key="1">
    <citation type="submission" date="2019-12" db="EMBL/GenBank/DDBJ databases">
        <title>Genomic-based taxomic classification of the family Erythrobacteraceae.</title>
        <authorList>
            <person name="Xu L."/>
        </authorList>
    </citation>
    <scope>NUCLEOTIDE SEQUENCE [LARGE SCALE GENOMIC DNA]</scope>
    <source>
        <strain evidence="7 8">H32</strain>
    </source>
</reference>
<accession>A0ABW9UXX0</accession>
<evidence type="ECO:0000313" key="8">
    <source>
        <dbReference type="Proteomes" id="UP000444401"/>
    </source>
</evidence>
<evidence type="ECO:0000256" key="1">
    <source>
        <dbReference type="ARBA" id="ARBA00022670"/>
    </source>
</evidence>
<evidence type="ECO:0000313" key="7">
    <source>
        <dbReference type="EMBL" id="MXO69023.1"/>
    </source>
</evidence>
<dbReference type="Gene3D" id="3.40.140.10">
    <property type="entry name" value="Cytidine Deaminase, domain 2"/>
    <property type="match status" value="1"/>
</dbReference>
<dbReference type="Pfam" id="PF14464">
    <property type="entry name" value="Prok-JAB"/>
    <property type="match status" value="1"/>
</dbReference>
<evidence type="ECO:0000256" key="4">
    <source>
        <dbReference type="ARBA" id="ARBA00022833"/>
    </source>
</evidence>
<keyword evidence="1" id="KW-0645">Protease</keyword>
<keyword evidence="3" id="KW-0378">Hydrolase</keyword>
<keyword evidence="8" id="KW-1185">Reference proteome</keyword>
<comment type="caution">
    <text evidence="7">The sequence shown here is derived from an EMBL/GenBank/DDBJ whole genome shotgun (WGS) entry which is preliminary data.</text>
</comment>